<dbReference type="EMBL" id="CP000742">
    <property type="protein sequence ID" value="ABR55058.1"/>
    <property type="molecule type" value="Genomic_DNA"/>
</dbReference>
<dbReference type="SMART" id="SM01103">
    <property type="entry name" value="CRS1_YhbY"/>
    <property type="match status" value="1"/>
</dbReference>
<dbReference type="AlphaFoldDB" id="A6URD6"/>
<reference evidence="4" key="1">
    <citation type="submission" date="2007-06" db="EMBL/GenBank/DDBJ databases">
        <title>Complete sequence of Methanococcus vannielii SB.</title>
        <authorList>
            <consortium name="US DOE Joint Genome Institute"/>
            <person name="Copeland A."/>
            <person name="Lucas S."/>
            <person name="Lapidus A."/>
            <person name="Barry K."/>
            <person name="Glavina del Rio T."/>
            <person name="Dalin E."/>
            <person name="Tice H."/>
            <person name="Pitluck S."/>
            <person name="Chain P."/>
            <person name="Malfatti S."/>
            <person name="Shin M."/>
            <person name="Vergez L."/>
            <person name="Schmutz J."/>
            <person name="Larimer F."/>
            <person name="Land M."/>
            <person name="Hauser L."/>
            <person name="Kyrpides N."/>
            <person name="Anderson I."/>
            <person name="Sieprawska-Lupa M."/>
            <person name="Whitman W.B."/>
            <person name="Richardson P."/>
        </authorList>
    </citation>
    <scope>NUCLEOTIDE SEQUENCE [LARGE SCALE GENOMIC DNA]</scope>
    <source>
        <strain evidence="4">SB</strain>
    </source>
</reference>
<dbReference type="HOGENOM" id="CLU_095994_2_1_2"/>
<dbReference type="InterPro" id="IPR051925">
    <property type="entry name" value="RNA-binding_domain"/>
</dbReference>
<dbReference type="PANTHER" id="PTHR40065">
    <property type="entry name" value="RNA-BINDING PROTEIN YHBY"/>
    <property type="match status" value="1"/>
</dbReference>
<dbReference type="PROSITE" id="PS51295">
    <property type="entry name" value="CRM"/>
    <property type="match status" value="1"/>
</dbReference>
<dbReference type="Pfam" id="PF01985">
    <property type="entry name" value="CRS1_YhbY"/>
    <property type="match status" value="1"/>
</dbReference>
<protein>
    <recommendedName>
        <fullName evidence="3">CRM domain-containing protein</fullName>
    </recommendedName>
</protein>
<dbReference type="PANTHER" id="PTHR40065:SF3">
    <property type="entry name" value="RNA-BINDING PROTEIN YHBY"/>
    <property type="match status" value="1"/>
</dbReference>
<dbReference type="eggNOG" id="arCOG01346">
    <property type="taxonomic scope" value="Archaea"/>
</dbReference>
<organism evidence="4 5">
    <name type="scientific">Methanococcus vannielii (strain ATCC 35089 / DSM 1224 / JCM 13029 / OCM 148 / SB)</name>
    <dbReference type="NCBI Taxonomy" id="406327"/>
    <lineage>
        <taxon>Archaea</taxon>
        <taxon>Methanobacteriati</taxon>
        <taxon>Methanobacteriota</taxon>
        <taxon>Methanomada group</taxon>
        <taxon>Methanococci</taxon>
        <taxon>Methanococcales</taxon>
        <taxon>Methanococcaceae</taxon>
        <taxon>Methanococcus</taxon>
    </lineage>
</organism>
<dbReference type="Gene3D" id="3.30.110.60">
    <property type="entry name" value="YhbY-like"/>
    <property type="match status" value="1"/>
</dbReference>
<gene>
    <name evidence="4" type="ordered locus">Mevan_1160</name>
</gene>
<sequence length="128" mass="14731">MIENNTEIKISSKAKKILRSQSHEIEPVVWIGKEGMDKTIEEIKRQVKDKSLIKIKIRTSALESEDKAEMAEKIAKETGAEVISLVGNVITIFKPKEGWKKYGTKKIKQEKYIEEFEGLRSKKSLLRK</sequence>
<proteinExistence type="predicted"/>
<keyword evidence="1 2" id="KW-0694">RNA-binding</keyword>
<feature type="domain" description="CRM" evidence="3">
    <location>
        <begin position="8"/>
        <end position="105"/>
    </location>
</feature>
<dbReference type="SUPFAM" id="SSF75471">
    <property type="entry name" value="YhbY-like"/>
    <property type="match status" value="1"/>
</dbReference>
<dbReference type="InterPro" id="IPR035920">
    <property type="entry name" value="YhbY-like_sf"/>
</dbReference>
<dbReference type="Proteomes" id="UP000001107">
    <property type="component" value="Chromosome"/>
</dbReference>
<accession>A6URD6</accession>
<dbReference type="KEGG" id="mvn:Mevan_1160"/>
<evidence type="ECO:0000313" key="5">
    <source>
        <dbReference type="Proteomes" id="UP000001107"/>
    </source>
</evidence>
<keyword evidence="5" id="KW-1185">Reference proteome</keyword>
<evidence type="ECO:0000256" key="1">
    <source>
        <dbReference type="ARBA" id="ARBA00022884"/>
    </source>
</evidence>
<evidence type="ECO:0000313" key="4">
    <source>
        <dbReference type="EMBL" id="ABR55058.1"/>
    </source>
</evidence>
<dbReference type="InterPro" id="IPR001890">
    <property type="entry name" value="RNA-binding_CRM"/>
</dbReference>
<dbReference type="NCBIfam" id="TIGR00253">
    <property type="entry name" value="RNA_bind_YhbY"/>
    <property type="match status" value="1"/>
</dbReference>
<dbReference type="GO" id="GO:0003723">
    <property type="term" value="F:RNA binding"/>
    <property type="evidence" value="ECO:0007669"/>
    <property type="project" value="UniProtKB-UniRule"/>
</dbReference>
<evidence type="ECO:0000256" key="2">
    <source>
        <dbReference type="PROSITE-ProRule" id="PRU00626"/>
    </source>
</evidence>
<dbReference type="STRING" id="406327.Mevan_1160"/>
<evidence type="ECO:0000259" key="3">
    <source>
        <dbReference type="PROSITE" id="PS51295"/>
    </source>
</evidence>
<dbReference type="InterPro" id="IPR017924">
    <property type="entry name" value="RNA-binding_YhbY"/>
</dbReference>
<name>A6URD6_METVS</name>